<evidence type="ECO:0000313" key="3">
    <source>
        <dbReference type="EMBL" id="OSX80924.1"/>
    </source>
</evidence>
<feature type="compositionally biased region" description="Basic and acidic residues" evidence="2">
    <location>
        <begin position="1039"/>
        <end position="1053"/>
    </location>
</feature>
<proteinExistence type="predicted"/>
<organism evidence="3 4">
    <name type="scientific">Porphyra umbilicalis</name>
    <name type="common">Purple laver</name>
    <name type="synonym">Red alga</name>
    <dbReference type="NCBI Taxonomy" id="2786"/>
    <lineage>
        <taxon>Eukaryota</taxon>
        <taxon>Rhodophyta</taxon>
        <taxon>Bangiophyceae</taxon>
        <taxon>Bangiales</taxon>
        <taxon>Bangiaceae</taxon>
        <taxon>Porphyra</taxon>
    </lineage>
</organism>
<feature type="compositionally biased region" description="Basic and acidic residues" evidence="2">
    <location>
        <begin position="1219"/>
        <end position="1231"/>
    </location>
</feature>
<dbReference type="EMBL" id="KV918767">
    <property type="protein sequence ID" value="OSX80924.1"/>
    <property type="molecule type" value="Genomic_DNA"/>
</dbReference>
<feature type="compositionally biased region" description="Basic and acidic residues" evidence="2">
    <location>
        <begin position="1524"/>
        <end position="1553"/>
    </location>
</feature>
<dbReference type="PANTHER" id="PTHR13037">
    <property type="entry name" value="FORMIN"/>
    <property type="match status" value="1"/>
</dbReference>
<feature type="compositionally biased region" description="Low complexity" evidence="2">
    <location>
        <begin position="592"/>
        <end position="601"/>
    </location>
</feature>
<feature type="region of interest" description="Disordered" evidence="2">
    <location>
        <begin position="215"/>
        <end position="251"/>
    </location>
</feature>
<dbReference type="Proteomes" id="UP000218209">
    <property type="component" value="Unassembled WGS sequence"/>
</dbReference>
<name>A0A1X6PJ57_PORUM</name>
<feature type="compositionally biased region" description="Low complexity" evidence="2">
    <location>
        <begin position="291"/>
        <end position="318"/>
    </location>
</feature>
<evidence type="ECO:0000256" key="2">
    <source>
        <dbReference type="SAM" id="MobiDB-lite"/>
    </source>
</evidence>
<feature type="compositionally biased region" description="Low complexity" evidence="2">
    <location>
        <begin position="389"/>
        <end position="421"/>
    </location>
</feature>
<feature type="compositionally biased region" description="Gly residues" evidence="2">
    <location>
        <begin position="951"/>
        <end position="963"/>
    </location>
</feature>
<feature type="region of interest" description="Disordered" evidence="2">
    <location>
        <begin position="787"/>
        <end position="862"/>
    </location>
</feature>
<feature type="compositionally biased region" description="Low complexity" evidence="2">
    <location>
        <begin position="327"/>
        <end position="349"/>
    </location>
</feature>
<feature type="region of interest" description="Disordered" evidence="2">
    <location>
        <begin position="1185"/>
        <end position="1235"/>
    </location>
</feature>
<keyword evidence="4" id="KW-1185">Reference proteome</keyword>
<evidence type="ECO:0000313" key="4">
    <source>
        <dbReference type="Proteomes" id="UP000218209"/>
    </source>
</evidence>
<feature type="compositionally biased region" description="Low complexity" evidence="2">
    <location>
        <begin position="626"/>
        <end position="642"/>
    </location>
</feature>
<feature type="region of interest" description="Disordered" evidence="2">
    <location>
        <begin position="34"/>
        <end position="53"/>
    </location>
</feature>
<feature type="region of interest" description="Disordered" evidence="2">
    <location>
        <begin position="291"/>
        <end position="441"/>
    </location>
</feature>
<feature type="compositionally biased region" description="Low complexity" evidence="2">
    <location>
        <begin position="1005"/>
        <end position="1018"/>
    </location>
</feature>
<feature type="compositionally biased region" description="Basic residues" evidence="2">
    <location>
        <begin position="1565"/>
        <end position="1575"/>
    </location>
</feature>
<feature type="region of interest" description="Disordered" evidence="2">
    <location>
        <begin position="1462"/>
        <end position="1606"/>
    </location>
</feature>
<dbReference type="PANTHER" id="PTHR13037:SF24">
    <property type="entry name" value="POLYCOMB PROTEIN PCL-RELATED"/>
    <property type="match status" value="1"/>
</dbReference>
<feature type="region of interest" description="Disordered" evidence="2">
    <location>
        <begin position="58"/>
        <end position="96"/>
    </location>
</feature>
<feature type="compositionally biased region" description="Basic residues" evidence="2">
    <location>
        <begin position="1665"/>
        <end position="1677"/>
    </location>
</feature>
<feature type="region of interest" description="Disordered" evidence="2">
    <location>
        <begin position="998"/>
        <end position="1108"/>
    </location>
</feature>
<reference evidence="3 4" key="1">
    <citation type="submission" date="2017-03" db="EMBL/GenBank/DDBJ databases">
        <title>WGS assembly of Porphyra umbilicalis.</title>
        <authorList>
            <person name="Brawley S.H."/>
            <person name="Blouin N.A."/>
            <person name="Ficko-Blean E."/>
            <person name="Wheeler G.L."/>
            <person name="Lohr M."/>
            <person name="Goodson H.V."/>
            <person name="Jenkins J.W."/>
            <person name="Blaby-Haas C.E."/>
            <person name="Helliwell K.E."/>
            <person name="Chan C."/>
            <person name="Marriage T."/>
            <person name="Bhattacharya D."/>
            <person name="Klein A.S."/>
            <person name="Badis Y."/>
            <person name="Brodie J."/>
            <person name="Cao Y."/>
            <person name="Collen J."/>
            <person name="Dittami S.M."/>
            <person name="Gachon C.M."/>
            <person name="Green B.R."/>
            <person name="Karpowicz S."/>
            <person name="Kim J.W."/>
            <person name="Kudahl U."/>
            <person name="Lin S."/>
            <person name="Michel G."/>
            <person name="Mittag M."/>
            <person name="Olson B.J."/>
            <person name="Pangilinan J."/>
            <person name="Peng Y."/>
            <person name="Qiu H."/>
            <person name="Shu S."/>
            <person name="Singer J.T."/>
            <person name="Smith A.G."/>
            <person name="Sprecher B.N."/>
            <person name="Wagner V."/>
            <person name="Wang W."/>
            <person name="Wang Z.-Y."/>
            <person name="Yan J."/>
            <person name="Yarish C."/>
            <person name="Zoeuner-Riek S."/>
            <person name="Zhuang Y."/>
            <person name="Zou Y."/>
            <person name="Lindquist E.A."/>
            <person name="Grimwood J."/>
            <person name="Barry K."/>
            <person name="Rokhsar D.S."/>
            <person name="Schmutz J."/>
            <person name="Stiller J.W."/>
            <person name="Grossman A.R."/>
            <person name="Prochnik S.E."/>
        </authorList>
    </citation>
    <scope>NUCLEOTIDE SEQUENCE [LARGE SCALE GENOMIC DNA]</scope>
    <source>
        <strain evidence="3">4086291</strain>
    </source>
</reference>
<feature type="compositionally biased region" description="Basic and acidic residues" evidence="2">
    <location>
        <begin position="1193"/>
        <end position="1207"/>
    </location>
</feature>
<feature type="compositionally biased region" description="Low complexity" evidence="2">
    <location>
        <begin position="361"/>
        <end position="379"/>
    </location>
</feature>
<feature type="region of interest" description="Disordered" evidence="2">
    <location>
        <begin position="471"/>
        <end position="642"/>
    </location>
</feature>
<feature type="compositionally biased region" description="Low complexity" evidence="2">
    <location>
        <begin position="809"/>
        <end position="818"/>
    </location>
</feature>
<keyword evidence="1" id="KW-0945">Host-virus interaction</keyword>
<feature type="compositionally biased region" description="Low complexity" evidence="2">
    <location>
        <begin position="608"/>
        <end position="618"/>
    </location>
</feature>
<accession>A0A1X6PJ57</accession>
<gene>
    <name evidence="3" type="ORF">BU14_0031s0094</name>
</gene>
<evidence type="ECO:0000256" key="1">
    <source>
        <dbReference type="ARBA" id="ARBA00022581"/>
    </source>
</evidence>
<sequence length="1732" mass="181656">MATGGALASCRPRWRLPAAPGCGVPRARRLRVAPPAPCRESTSPLSRAPLPMALKRTPPPTARARVSACPEHPPRDGGVPRTHRRTRYGDARHSSGRAPLPYSIARTWCGSPKNRLRPLRVATDDCHRRAAANRCTAWRGYGEESKDFFVQPRRTCARRLSLKLQTPGGHELAPVQQTRHTTELASKRFASRIPTSRWKQEHTIRTTNNRFTTVGRKTEESTTRHRGHRVTTHQTNVLRSGGGGAPRLRSAASASSSSSTCTSWACHRLLFFAARVVSARRLLRMAASSPMRRTTVAARRSRSAPLRRSAAAATAARAVTSGDGSGRPHAAPTGAATGGDPCRRAASLPRPRRPPRPPPATRGGAARRAPSSRSASGGEPPRRGGGVTSRRSASARPAPAPSASARSASARSASARPAPARRSSKRRASTGAAPRPRTASYAGRWGLTEGLPATALAVGAARSWPCRAGWGPAAAAAPPACEPPRRSTDGGSGSGSGSCSGAPPSTALAAGGPPRGWAGQSGPPGRELQAKGASLATPAGQSRSAAVAAAADRWSPREVPRRANPPAHGPLGGRPPAAPAAARATAKRRSFSSRSAAAARGEGPTWRATGAGAPSALAAPPPPPAAAAVDGGRAAGARAGDPAGNWAGVATMGRVMGESAAAPAAAVGHGKSDGSGDRDGACSRGEGGAFLRLNKNMTARHAGLDDDSAIDATAAEANTAGRSTAGGVTVFIGETRAPPPPLIEMEPMKTLHPSHERRKRDGGVQVKTTTMVRLLVSIDTCLEAWTTKRGTPGRPRPETARQCSPPSPCSDAGSASGAPSPPPPPPTRAAPTRACPMWRRRHPRRPLPPSPAVGRRRRRGGGRVGGLGLCVGALPDDLLVDLPQRRQLLPRVADEKGVGRRRRVAAPVAVAAPNARDGGHVHGGRVDPIGAVKGLVARGAAAAQAGRRRGGSGGGRRQRGGGPAAVAAPARVVVSGGGGFAVAGGRATAPWEAGGGVGAGGGGATARAPAEAGGARQRAGGGGDKGHARGRGAGLPQRQECELHSGHETKRQGDTTLYNHKASPAKAWDPRSPPPPSKTTTPPTSAHHSTRFKTAPQSRSAPPPPHLLQRWDGRVAQRQHPLQRLPLVGPKRVDRAAAGDQHGAPVVGFHLQHVAAKGRHLRLAQRHHQPRAARRQAVEHRRPLRRVGNGVGGDDRPAGADRHHDVGVVDGPPTRVRGAKRDHVVAEEAPPRRCQPPVRALRQRRVGDTVHPVEHQASGAFEEARVVRRLIPRQVNDVRVAAEAFEAREQLGPPLPPPVGRPHRVKDERARAVGRVGGHRVGGKVVVGVHRVGGAVERLVGEEVHARADAAGAAGGEEGVEGREFVQDDALQRVGAEGDRPAAAAVPIPRRPRHEKVVRGRQRIVLKGGRRDHEQVVAALLEGDLGDGRERVGVVGRQHPKAVGVQVLPQGHVVRRQVIAAHQGRGGRRGGSPPWCRPRPCRVLIDKPPRRGVMQRGAHHPRHVIREHSEGGAQDGPRRVAVKHVPDDRHPPVARKDAAGHGRAEAHPRRPQADADEDQVWARHDHVRRVHHRVRRQLDAAEGGRNGRLGRRPRRGARRAAGEGDVGSVVAAAAAADTARLGRGDTGRPPGALRAGVVRPAGSGRLRDPPEASGADAQHGDGRYGARKRQPGPRRTRASACPTTVGDSGGGRGAEEEGKGRHNTVRHHRYCVSHKNWIRNIRFSIMNRPLSQ</sequence>
<feature type="region of interest" description="Disordered" evidence="2">
    <location>
        <begin position="729"/>
        <end position="766"/>
    </location>
</feature>
<feature type="compositionally biased region" description="Pro residues" evidence="2">
    <location>
        <begin position="819"/>
        <end position="828"/>
    </location>
</feature>
<protein>
    <submittedName>
        <fullName evidence="3">Uncharacterized protein</fullName>
    </submittedName>
</protein>
<feature type="compositionally biased region" description="Basic residues" evidence="2">
    <location>
        <begin position="1588"/>
        <end position="1598"/>
    </location>
</feature>
<feature type="region of interest" description="Disordered" evidence="2">
    <location>
        <begin position="942"/>
        <end position="966"/>
    </location>
</feature>
<feature type="region of interest" description="Disordered" evidence="2">
    <location>
        <begin position="1620"/>
        <end position="1703"/>
    </location>
</feature>